<keyword evidence="3" id="KW-1185">Reference proteome</keyword>
<reference evidence="2 3" key="1">
    <citation type="journal article" date="2023" name="Nucleic Acids Res.">
        <title>The hologenome of Daphnia magna reveals possible DNA methylation and microbiome-mediated evolution of the host genome.</title>
        <authorList>
            <person name="Chaturvedi A."/>
            <person name="Li X."/>
            <person name="Dhandapani V."/>
            <person name="Marshall H."/>
            <person name="Kissane S."/>
            <person name="Cuenca-Cambronero M."/>
            <person name="Asole G."/>
            <person name="Calvet F."/>
            <person name="Ruiz-Romero M."/>
            <person name="Marangio P."/>
            <person name="Guigo R."/>
            <person name="Rago D."/>
            <person name="Mirbahai L."/>
            <person name="Eastwood N."/>
            <person name="Colbourne J.K."/>
            <person name="Zhou J."/>
            <person name="Mallon E."/>
            <person name="Orsini L."/>
        </authorList>
    </citation>
    <scope>NUCLEOTIDE SEQUENCE [LARGE SCALE GENOMIC DNA]</scope>
    <source>
        <strain evidence="2">LRV0_1</strain>
    </source>
</reference>
<organism evidence="2 3">
    <name type="scientific">Daphnia magna</name>
    <dbReference type="NCBI Taxonomy" id="35525"/>
    <lineage>
        <taxon>Eukaryota</taxon>
        <taxon>Metazoa</taxon>
        <taxon>Ecdysozoa</taxon>
        <taxon>Arthropoda</taxon>
        <taxon>Crustacea</taxon>
        <taxon>Branchiopoda</taxon>
        <taxon>Diplostraca</taxon>
        <taxon>Cladocera</taxon>
        <taxon>Anomopoda</taxon>
        <taxon>Daphniidae</taxon>
        <taxon>Daphnia</taxon>
    </lineage>
</organism>
<feature type="compositionally biased region" description="Pro residues" evidence="1">
    <location>
        <begin position="73"/>
        <end position="83"/>
    </location>
</feature>
<accession>A0ABQ9Z1C7</accession>
<dbReference type="Proteomes" id="UP001234178">
    <property type="component" value="Unassembled WGS sequence"/>
</dbReference>
<evidence type="ECO:0000313" key="3">
    <source>
        <dbReference type="Proteomes" id="UP001234178"/>
    </source>
</evidence>
<comment type="caution">
    <text evidence="2">The sequence shown here is derived from an EMBL/GenBank/DDBJ whole genome shotgun (WGS) entry which is preliminary data.</text>
</comment>
<evidence type="ECO:0000313" key="2">
    <source>
        <dbReference type="EMBL" id="KAK4006692.1"/>
    </source>
</evidence>
<dbReference type="Gene3D" id="1.20.5.340">
    <property type="match status" value="1"/>
</dbReference>
<feature type="region of interest" description="Disordered" evidence="1">
    <location>
        <begin position="66"/>
        <end position="91"/>
    </location>
</feature>
<sequence length="162" mass="18452">MQSHTLMQTMFEKPSSNRCLPKPSEMPYLLKTRPCAGTSDCPMYRHRQQVIKFVYENKIPIAEAGKLLNNSRPPKPPQLPRIFPPTNNNDDIEDLRQQISELKTQIETITSHHPETTARIDALEAAVDDIQEKIGPLINLPQALEKIKMDMTTGFDSNNTQQ</sequence>
<gene>
    <name evidence="2" type="ORF">OUZ56_011850</name>
</gene>
<name>A0ABQ9Z1C7_9CRUS</name>
<protein>
    <submittedName>
        <fullName evidence="2">Uncharacterized protein</fullName>
    </submittedName>
</protein>
<evidence type="ECO:0000256" key="1">
    <source>
        <dbReference type="SAM" id="MobiDB-lite"/>
    </source>
</evidence>
<proteinExistence type="predicted"/>
<dbReference type="EMBL" id="JAOYFB010000002">
    <property type="protein sequence ID" value="KAK4006692.1"/>
    <property type="molecule type" value="Genomic_DNA"/>
</dbReference>